<name>A0A834IVV5_RHYFE</name>
<dbReference type="EMBL" id="JAACXV010000001">
    <property type="protein sequence ID" value="KAF7287942.1"/>
    <property type="molecule type" value="Genomic_DNA"/>
</dbReference>
<gene>
    <name evidence="1" type="ORF">GWI33_000007</name>
</gene>
<organism evidence="1 2">
    <name type="scientific">Rhynchophorus ferrugineus</name>
    <name type="common">Red palm weevil</name>
    <name type="synonym">Curculio ferrugineus</name>
    <dbReference type="NCBI Taxonomy" id="354439"/>
    <lineage>
        <taxon>Eukaryota</taxon>
        <taxon>Metazoa</taxon>
        <taxon>Ecdysozoa</taxon>
        <taxon>Arthropoda</taxon>
        <taxon>Hexapoda</taxon>
        <taxon>Insecta</taxon>
        <taxon>Pterygota</taxon>
        <taxon>Neoptera</taxon>
        <taxon>Endopterygota</taxon>
        <taxon>Coleoptera</taxon>
        <taxon>Polyphaga</taxon>
        <taxon>Cucujiformia</taxon>
        <taxon>Curculionidae</taxon>
        <taxon>Dryophthorinae</taxon>
        <taxon>Rhynchophorus</taxon>
    </lineage>
</organism>
<proteinExistence type="predicted"/>
<evidence type="ECO:0000313" key="2">
    <source>
        <dbReference type="Proteomes" id="UP000625711"/>
    </source>
</evidence>
<dbReference type="Proteomes" id="UP000625711">
    <property type="component" value="Unassembled WGS sequence"/>
</dbReference>
<sequence>MKLMSAIAQLCQPCILRVLVRCKVPALVFGNIEILKTKPIPRATITTTETVRFHCSAAGSRLQSAETGLARNKKSWNGIKGGGPFCGAARRYPPDTPPGPTCRQDPRYTDRGRRGFGWNLIKSGTDPTEMNPCKFDDVKRDWRRQSSDWLALSWFNFFLSPFDSVA</sequence>
<comment type="caution">
    <text evidence="1">The sequence shown here is derived from an EMBL/GenBank/DDBJ whole genome shotgun (WGS) entry which is preliminary data.</text>
</comment>
<accession>A0A834IVV5</accession>
<reference evidence="1" key="1">
    <citation type="submission" date="2020-08" db="EMBL/GenBank/DDBJ databases">
        <title>Genome sequencing and assembly of the red palm weevil Rhynchophorus ferrugineus.</title>
        <authorList>
            <person name="Dias G.B."/>
            <person name="Bergman C.M."/>
            <person name="Manee M."/>
        </authorList>
    </citation>
    <scope>NUCLEOTIDE SEQUENCE</scope>
    <source>
        <strain evidence="1">AA-2017</strain>
        <tissue evidence="1">Whole larva</tissue>
    </source>
</reference>
<dbReference type="AlphaFoldDB" id="A0A834IVV5"/>
<keyword evidence="2" id="KW-1185">Reference proteome</keyword>
<evidence type="ECO:0000313" key="1">
    <source>
        <dbReference type="EMBL" id="KAF7287942.1"/>
    </source>
</evidence>
<protein>
    <submittedName>
        <fullName evidence="1">Uncharacterized protein</fullName>
    </submittedName>
</protein>